<evidence type="ECO:0000256" key="2">
    <source>
        <dbReference type="ARBA" id="ARBA00000909"/>
    </source>
</evidence>
<accession>A0A7V5NZF8</accession>
<dbReference type="HAMAP" id="MF_01966">
    <property type="entry name" value="NADHX_epimerase"/>
    <property type="match status" value="1"/>
</dbReference>
<keyword evidence="16" id="KW-0456">Lyase</keyword>
<protein>
    <recommendedName>
        <fullName evidence="8">Bifunctional NAD(P)H-hydrate repair enzyme Nnr</fullName>
        <ecNumber evidence="7">4.2.1.136</ecNumber>
        <ecNumber evidence="6">5.1.99.6</ecNumber>
    </recommendedName>
    <alternativeName>
        <fullName evidence="19">Nicotinamide nucleotide repair protein</fullName>
    </alternativeName>
</protein>
<evidence type="ECO:0000256" key="9">
    <source>
        <dbReference type="ARBA" id="ARBA00022723"/>
    </source>
</evidence>
<evidence type="ECO:0000256" key="12">
    <source>
        <dbReference type="ARBA" id="ARBA00022857"/>
    </source>
</evidence>
<organism evidence="24">
    <name type="scientific">Thermodesulfatator atlanticus</name>
    <dbReference type="NCBI Taxonomy" id="501497"/>
    <lineage>
        <taxon>Bacteria</taxon>
        <taxon>Pseudomonadati</taxon>
        <taxon>Thermodesulfobacteriota</taxon>
        <taxon>Thermodesulfobacteria</taxon>
        <taxon>Thermodesulfobacteriales</taxon>
        <taxon>Thermodesulfatatoraceae</taxon>
        <taxon>Thermodesulfatator</taxon>
    </lineage>
</organism>
<dbReference type="NCBIfam" id="TIGR00196">
    <property type="entry name" value="yjeF_cterm"/>
    <property type="match status" value="1"/>
</dbReference>
<comment type="catalytic activity">
    <reaction evidence="2">
        <text>(6R)-NADPHX = (6S)-NADPHX</text>
        <dbReference type="Rhea" id="RHEA:32227"/>
        <dbReference type="ChEBI" id="CHEBI:64076"/>
        <dbReference type="ChEBI" id="CHEBI:64077"/>
        <dbReference type="EC" id="5.1.99.6"/>
    </reaction>
</comment>
<evidence type="ECO:0000256" key="21">
    <source>
        <dbReference type="ARBA" id="ARBA00049209"/>
    </source>
</evidence>
<feature type="non-terminal residue" evidence="24">
    <location>
        <position position="493"/>
    </location>
</feature>
<comment type="catalytic activity">
    <reaction evidence="20">
        <text>(6S)-NADHX + ADP = AMP + phosphate + NADH + H(+)</text>
        <dbReference type="Rhea" id="RHEA:32223"/>
        <dbReference type="ChEBI" id="CHEBI:15378"/>
        <dbReference type="ChEBI" id="CHEBI:43474"/>
        <dbReference type="ChEBI" id="CHEBI:57945"/>
        <dbReference type="ChEBI" id="CHEBI:64074"/>
        <dbReference type="ChEBI" id="CHEBI:456215"/>
        <dbReference type="ChEBI" id="CHEBI:456216"/>
        <dbReference type="EC" id="4.2.1.136"/>
    </reaction>
</comment>
<keyword evidence="17" id="KW-0511">Multifunctional enzyme</keyword>
<dbReference type="InterPro" id="IPR000631">
    <property type="entry name" value="CARKD"/>
</dbReference>
<dbReference type="Proteomes" id="UP000886101">
    <property type="component" value="Unassembled WGS sequence"/>
</dbReference>
<reference evidence="24" key="1">
    <citation type="journal article" date="2020" name="mSystems">
        <title>Genome- and Community-Level Interaction Insights into Carbon Utilization and Element Cycling Functions of Hydrothermarchaeota in Hydrothermal Sediment.</title>
        <authorList>
            <person name="Zhou Z."/>
            <person name="Liu Y."/>
            <person name="Xu W."/>
            <person name="Pan J."/>
            <person name="Luo Z.H."/>
            <person name="Li M."/>
        </authorList>
    </citation>
    <scope>NUCLEOTIDE SEQUENCE [LARGE SCALE GENOMIC DNA]</scope>
    <source>
        <strain evidence="24">HyVt-533</strain>
    </source>
</reference>
<dbReference type="GO" id="GO:0005524">
    <property type="term" value="F:ATP binding"/>
    <property type="evidence" value="ECO:0007669"/>
    <property type="project" value="UniProtKB-KW"/>
</dbReference>
<dbReference type="PROSITE" id="PS51383">
    <property type="entry name" value="YJEF_C_3"/>
    <property type="match status" value="1"/>
</dbReference>
<dbReference type="InterPro" id="IPR030677">
    <property type="entry name" value="Nnr"/>
</dbReference>
<dbReference type="GO" id="GO:0052856">
    <property type="term" value="F:NAD(P)HX epimerase activity"/>
    <property type="evidence" value="ECO:0007669"/>
    <property type="project" value="UniProtKB-EC"/>
</dbReference>
<comment type="catalytic activity">
    <reaction evidence="1">
        <text>(6R)-NADHX = (6S)-NADHX</text>
        <dbReference type="Rhea" id="RHEA:32215"/>
        <dbReference type="ChEBI" id="CHEBI:64074"/>
        <dbReference type="ChEBI" id="CHEBI:64075"/>
        <dbReference type="EC" id="5.1.99.6"/>
    </reaction>
</comment>
<proteinExistence type="inferred from homology"/>
<dbReference type="HAMAP" id="MF_01965">
    <property type="entry name" value="NADHX_dehydratase"/>
    <property type="match status" value="1"/>
</dbReference>
<evidence type="ECO:0000256" key="3">
    <source>
        <dbReference type="ARBA" id="ARBA00001958"/>
    </source>
</evidence>
<evidence type="ECO:0000256" key="6">
    <source>
        <dbReference type="ARBA" id="ARBA00012228"/>
    </source>
</evidence>
<evidence type="ECO:0000256" key="1">
    <source>
        <dbReference type="ARBA" id="ARBA00000013"/>
    </source>
</evidence>
<evidence type="ECO:0000256" key="15">
    <source>
        <dbReference type="ARBA" id="ARBA00023235"/>
    </source>
</evidence>
<dbReference type="EMBL" id="DROK01000096">
    <property type="protein sequence ID" value="HHI96862.1"/>
    <property type="molecule type" value="Genomic_DNA"/>
</dbReference>
<evidence type="ECO:0000256" key="4">
    <source>
        <dbReference type="ARBA" id="ARBA00006001"/>
    </source>
</evidence>
<dbReference type="EC" id="5.1.99.6" evidence="6"/>
<evidence type="ECO:0000256" key="14">
    <source>
        <dbReference type="ARBA" id="ARBA00023027"/>
    </source>
</evidence>
<dbReference type="InterPro" id="IPR017953">
    <property type="entry name" value="Carbohydrate_kinase_pred_CS"/>
</dbReference>
<evidence type="ECO:0000256" key="19">
    <source>
        <dbReference type="ARBA" id="ARBA00032624"/>
    </source>
</evidence>
<comment type="cofactor">
    <cofactor evidence="3">
        <name>K(+)</name>
        <dbReference type="ChEBI" id="CHEBI:29103"/>
    </cofactor>
</comment>
<evidence type="ECO:0000256" key="11">
    <source>
        <dbReference type="ARBA" id="ARBA00022840"/>
    </source>
</evidence>
<evidence type="ECO:0000256" key="7">
    <source>
        <dbReference type="ARBA" id="ARBA00013129"/>
    </source>
</evidence>
<dbReference type="NCBIfam" id="TIGR00197">
    <property type="entry name" value="yjeF_nterm"/>
    <property type="match status" value="1"/>
</dbReference>
<keyword evidence="13" id="KW-0630">Potassium</keyword>
<dbReference type="SUPFAM" id="SSF53613">
    <property type="entry name" value="Ribokinase-like"/>
    <property type="match status" value="1"/>
</dbReference>
<sequence>MRLVYGKEMQALDRYTIEDFGIPGLILMENAGRGTAELIISRFAPEAQRGVLVVCGPGNNGGDGFVIARHLFQRGFPVKVLSLSPQEKFRGDAAVNFQIAAEMGLIAGFILEEKDLTFLEEALKECALVVDAIFGTGLTRQVEGRFAGAIERINQAGRPVVAVDIPSGLSADTGRPLGQAVKATLTATMALPKVGQVVYPGRELVGELEIIDISMPAKVIAQLAPPRFWLQQDWATGALKPRKPDTHKGTYGHLVVLAGSRGKTGAAILTCQGALRGGAGLVTLVCPQSLNPVFETTLTEAMTYPLPQETAHASLAQEAYQDIVLFCEGKKAVALGPGFGLHPDTLALSQKLVATLDLPMVIDADGISALAGEPFHLKRAPAPRVLTPHPGELARFLAINKEEIQKDRLAAARYTAQETGAVVVLKGAATVIAAPDGREAVNSSGNPGLASGGSGDVLTGLIGALLAQGYEAFVAACLGVFLHGLAADILAQR</sequence>
<dbReference type="PROSITE" id="PS01050">
    <property type="entry name" value="YJEF_C_2"/>
    <property type="match status" value="1"/>
</dbReference>
<dbReference type="Gene3D" id="3.40.50.10260">
    <property type="entry name" value="YjeF N-terminal domain"/>
    <property type="match status" value="1"/>
</dbReference>
<name>A0A7V5NZF8_9BACT</name>
<dbReference type="AlphaFoldDB" id="A0A7V5NZF8"/>
<evidence type="ECO:0000256" key="20">
    <source>
        <dbReference type="ARBA" id="ARBA00048238"/>
    </source>
</evidence>
<evidence type="ECO:0000313" key="24">
    <source>
        <dbReference type="EMBL" id="HHI96862.1"/>
    </source>
</evidence>
<dbReference type="GO" id="GO:0110051">
    <property type="term" value="P:metabolite repair"/>
    <property type="evidence" value="ECO:0007669"/>
    <property type="project" value="TreeGrafter"/>
</dbReference>
<evidence type="ECO:0000259" key="22">
    <source>
        <dbReference type="PROSITE" id="PS51383"/>
    </source>
</evidence>
<comment type="caution">
    <text evidence="24">The sequence shown here is derived from an EMBL/GenBank/DDBJ whole genome shotgun (WGS) entry which is preliminary data.</text>
</comment>
<gene>
    <name evidence="24" type="ORF">ENJ96_03325</name>
</gene>
<dbReference type="InterPro" id="IPR036652">
    <property type="entry name" value="YjeF_N_dom_sf"/>
</dbReference>
<dbReference type="PANTHER" id="PTHR12592">
    <property type="entry name" value="ATP-DEPENDENT (S)-NAD(P)H-HYDRATE DEHYDRATASE FAMILY MEMBER"/>
    <property type="match status" value="1"/>
</dbReference>
<dbReference type="EC" id="4.2.1.136" evidence="7"/>
<dbReference type="GO" id="GO:0046872">
    <property type="term" value="F:metal ion binding"/>
    <property type="evidence" value="ECO:0007669"/>
    <property type="project" value="UniProtKB-KW"/>
</dbReference>
<dbReference type="Gene3D" id="3.40.1190.20">
    <property type="match status" value="1"/>
</dbReference>
<dbReference type="InterPro" id="IPR029056">
    <property type="entry name" value="Ribokinase-like"/>
</dbReference>
<dbReference type="PANTHER" id="PTHR12592:SF0">
    <property type="entry name" value="ATP-DEPENDENT (S)-NAD(P)H-HYDRATE DEHYDRATASE"/>
    <property type="match status" value="1"/>
</dbReference>
<dbReference type="PROSITE" id="PS51385">
    <property type="entry name" value="YJEF_N"/>
    <property type="match status" value="1"/>
</dbReference>
<evidence type="ECO:0000256" key="18">
    <source>
        <dbReference type="ARBA" id="ARBA00025153"/>
    </source>
</evidence>
<keyword evidence="9" id="KW-0479">Metal-binding</keyword>
<comment type="similarity">
    <text evidence="5">In the C-terminal section; belongs to the NnrD/CARKD family.</text>
</comment>
<evidence type="ECO:0000256" key="17">
    <source>
        <dbReference type="ARBA" id="ARBA00023268"/>
    </source>
</evidence>
<comment type="similarity">
    <text evidence="4">In the N-terminal section; belongs to the NnrE/AIBP family.</text>
</comment>
<dbReference type="PIRSF" id="PIRSF017184">
    <property type="entry name" value="Nnr"/>
    <property type="match status" value="1"/>
</dbReference>
<keyword evidence="12" id="KW-0521">NADP</keyword>
<feature type="domain" description="YjeF N-terminal" evidence="23">
    <location>
        <begin position="9"/>
        <end position="221"/>
    </location>
</feature>
<feature type="domain" description="YjeF C-terminal" evidence="22">
    <location>
        <begin position="231"/>
        <end position="493"/>
    </location>
</feature>
<keyword evidence="11" id="KW-0067">ATP-binding</keyword>
<dbReference type="CDD" id="cd01171">
    <property type="entry name" value="YXKO-related"/>
    <property type="match status" value="1"/>
</dbReference>
<evidence type="ECO:0000256" key="13">
    <source>
        <dbReference type="ARBA" id="ARBA00022958"/>
    </source>
</evidence>
<evidence type="ECO:0000259" key="23">
    <source>
        <dbReference type="PROSITE" id="PS51385"/>
    </source>
</evidence>
<evidence type="ECO:0000256" key="8">
    <source>
        <dbReference type="ARBA" id="ARBA00018591"/>
    </source>
</evidence>
<dbReference type="GO" id="GO:0052855">
    <property type="term" value="F:ADP-dependent NAD(P)H-hydrate dehydratase activity"/>
    <property type="evidence" value="ECO:0007669"/>
    <property type="project" value="UniProtKB-EC"/>
</dbReference>
<evidence type="ECO:0000256" key="10">
    <source>
        <dbReference type="ARBA" id="ARBA00022741"/>
    </source>
</evidence>
<comment type="function">
    <text evidence="18">Bifunctional enzyme that catalyzes the epimerization of the S- and R-forms of NAD(P)HX and the dehydration of the S-form of NAD(P)HX at the expense of ADP, which is converted to AMP. This allows the repair of both epimers of NAD(P)HX, a damaged form of NAD(P)H that is a result of enzymatic or heat-dependent hydration.</text>
</comment>
<comment type="catalytic activity">
    <reaction evidence="21">
        <text>(6S)-NADPHX + ADP = AMP + phosphate + NADPH + H(+)</text>
        <dbReference type="Rhea" id="RHEA:32235"/>
        <dbReference type="ChEBI" id="CHEBI:15378"/>
        <dbReference type="ChEBI" id="CHEBI:43474"/>
        <dbReference type="ChEBI" id="CHEBI:57783"/>
        <dbReference type="ChEBI" id="CHEBI:64076"/>
        <dbReference type="ChEBI" id="CHEBI:456215"/>
        <dbReference type="ChEBI" id="CHEBI:456216"/>
        <dbReference type="EC" id="4.2.1.136"/>
    </reaction>
</comment>
<keyword evidence="10" id="KW-0547">Nucleotide-binding</keyword>
<dbReference type="SUPFAM" id="SSF64153">
    <property type="entry name" value="YjeF N-terminal domain-like"/>
    <property type="match status" value="1"/>
</dbReference>
<keyword evidence="15" id="KW-0413">Isomerase</keyword>
<dbReference type="InterPro" id="IPR004443">
    <property type="entry name" value="YjeF_N_dom"/>
</dbReference>
<keyword evidence="14" id="KW-0520">NAD</keyword>
<dbReference type="Pfam" id="PF01256">
    <property type="entry name" value="Carb_kinase"/>
    <property type="match status" value="1"/>
</dbReference>
<evidence type="ECO:0000256" key="5">
    <source>
        <dbReference type="ARBA" id="ARBA00009524"/>
    </source>
</evidence>
<dbReference type="Pfam" id="PF03853">
    <property type="entry name" value="YjeF_N"/>
    <property type="match status" value="1"/>
</dbReference>
<evidence type="ECO:0000256" key="16">
    <source>
        <dbReference type="ARBA" id="ARBA00023239"/>
    </source>
</evidence>